<evidence type="ECO:0000256" key="1">
    <source>
        <dbReference type="ARBA" id="ARBA00008875"/>
    </source>
</evidence>
<dbReference type="Gene3D" id="3.20.20.80">
    <property type="entry name" value="Glycosidases"/>
    <property type="match status" value="1"/>
</dbReference>
<dbReference type="InterPro" id="IPR049165">
    <property type="entry name" value="GH39_as"/>
</dbReference>
<dbReference type="SUPFAM" id="SSF51445">
    <property type="entry name" value="(Trans)glycosidases"/>
    <property type="match status" value="1"/>
</dbReference>
<dbReference type="EMBL" id="DXCQ01000056">
    <property type="protein sequence ID" value="HIY97269.1"/>
    <property type="molecule type" value="Genomic_DNA"/>
</dbReference>
<dbReference type="InterPro" id="IPR017853">
    <property type="entry name" value="GH"/>
</dbReference>
<dbReference type="SUPFAM" id="SSF51011">
    <property type="entry name" value="Glycosyl hydrolase domain"/>
    <property type="match status" value="1"/>
</dbReference>
<organism evidence="6 7">
    <name type="scientific">Candidatus Borkfalkia excrementigallinarum</name>
    <dbReference type="NCBI Taxonomy" id="2838506"/>
    <lineage>
        <taxon>Bacteria</taxon>
        <taxon>Bacillati</taxon>
        <taxon>Bacillota</taxon>
        <taxon>Clostridia</taxon>
        <taxon>Christensenellales</taxon>
        <taxon>Christensenellaceae</taxon>
        <taxon>Candidatus Borkfalkia</taxon>
    </lineage>
</organism>
<dbReference type="PROSITE" id="PS01027">
    <property type="entry name" value="GLYCOSYL_HYDROL_F39"/>
    <property type="match status" value="1"/>
</dbReference>
<dbReference type="Gene3D" id="2.60.40.1500">
    <property type="entry name" value="Glycosyl hydrolase domain, family 39"/>
    <property type="match status" value="1"/>
</dbReference>
<protein>
    <recommendedName>
        <fullName evidence="5">Glycosyl hydrolases family 39 N-terminal catalytic domain-containing protein</fullName>
    </recommendedName>
</protein>
<dbReference type="GO" id="GO:0005975">
    <property type="term" value="P:carbohydrate metabolic process"/>
    <property type="evidence" value="ECO:0007669"/>
    <property type="project" value="InterPro"/>
</dbReference>
<feature type="active site" description="Proton donor" evidence="4">
    <location>
        <position position="168"/>
    </location>
</feature>
<gene>
    <name evidence="6" type="ORF">H9729_06225</name>
</gene>
<dbReference type="Proteomes" id="UP000886750">
    <property type="component" value="Unassembled WGS sequence"/>
</dbReference>
<dbReference type="PANTHER" id="PTHR12631">
    <property type="entry name" value="ALPHA-L-IDURONIDASE"/>
    <property type="match status" value="1"/>
</dbReference>
<comment type="similarity">
    <text evidence="1">Belongs to the glycosyl hydrolase 39 family.</text>
</comment>
<dbReference type="InterPro" id="IPR049166">
    <property type="entry name" value="GH39_cat"/>
</dbReference>
<dbReference type="InterPro" id="IPR051923">
    <property type="entry name" value="Glycosyl_Hydrolase_39"/>
</dbReference>
<evidence type="ECO:0000313" key="6">
    <source>
        <dbReference type="EMBL" id="HIY97269.1"/>
    </source>
</evidence>
<reference evidence="6" key="1">
    <citation type="journal article" date="2021" name="PeerJ">
        <title>Extensive microbial diversity within the chicken gut microbiome revealed by metagenomics and culture.</title>
        <authorList>
            <person name="Gilroy R."/>
            <person name="Ravi A."/>
            <person name="Getino M."/>
            <person name="Pursley I."/>
            <person name="Horton D.L."/>
            <person name="Alikhan N.F."/>
            <person name="Baker D."/>
            <person name="Gharbi K."/>
            <person name="Hall N."/>
            <person name="Watson M."/>
            <person name="Adriaenssens E.M."/>
            <person name="Foster-Nyarko E."/>
            <person name="Jarju S."/>
            <person name="Secka A."/>
            <person name="Antonio M."/>
            <person name="Oren A."/>
            <person name="Chaudhuri R.R."/>
            <person name="La Ragione R."/>
            <person name="Hildebrand F."/>
            <person name="Pallen M.J."/>
        </authorList>
    </citation>
    <scope>NUCLEOTIDE SEQUENCE</scope>
    <source>
        <strain evidence="6">1345</strain>
    </source>
</reference>
<feature type="domain" description="Glycosyl hydrolases family 39 N-terminal catalytic" evidence="5">
    <location>
        <begin position="2"/>
        <end position="477"/>
    </location>
</feature>
<proteinExistence type="inferred from homology"/>
<evidence type="ECO:0000259" key="5">
    <source>
        <dbReference type="Pfam" id="PF01229"/>
    </source>
</evidence>
<evidence type="ECO:0000313" key="7">
    <source>
        <dbReference type="Proteomes" id="UP000886750"/>
    </source>
</evidence>
<evidence type="ECO:0000256" key="4">
    <source>
        <dbReference type="PIRSR" id="PIRSR600514-1"/>
    </source>
</evidence>
<dbReference type="GO" id="GO:0004553">
    <property type="term" value="F:hydrolase activity, hydrolyzing O-glycosyl compounds"/>
    <property type="evidence" value="ECO:0007669"/>
    <property type="project" value="InterPro"/>
</dbReference>
<evidence type="ECO:0000256" key="3">
    <source>
        <dbReference type="ARBA" id="ARBA00023295"/>
    </source>
</evidence>
<dbReference type="AlphaFoldDB" id="A0A9D2A0E6"/>
<sequence>MNIFIDKNAKTTPTNFSWQFGVGNDHAFQMHRADMCEHIKLAHDELGFKYLRFHGIFDDDMLCVQRLSDYKPFRAVPHSKEIEEVNFLQVAKVYDNVLACGMKPFVELSFMPSALASGKKTGIRYLNNITQPKSLARWSDFIEKFINFLLRRYGKEEVESWYFEVWNEPDLAIFFKGKQQDYFRLYEATARAVKKADKNLRVGGPSSSACLWLTDFKTFCEKNNVPCDFLSTHHYPGDAFGNTFSMKDAFKMMRIAKNAAKDKIGLSSAMQNLFFRPEVYKTWRKGVLSELDERAKQQAGDKPLFMTEWNSMAVFASPVHDEKFAAAFIVKTVLDSAHLMDGYMFWCCSDIYEEQFMLGKPFHGGFGLVNNEGIPKPNFWAFKLLSKLYPQRISLPKQQGNVEYAAFTDGRNVQVLLYAQDMDYDRRDEHEITLTVNVSARRVSVQRIDDAHCNPKAEWQKLGSPDLLTREEVAAVKKRTRLFEEDQAFTKAADKIEMTMLLHTNDVVMVTFYT</sequence>
<name>A0A9D2A0E6_9FIRM</name>
<keyword evidence="3" id="KW-0326">Glycosidase</keyword>
<dbReference type="PRINTS" id="PR00745">
    <property type="entry name" value="GLHYDRLASE39"/>
</dbReference>
<comment type="caution">
    <text evidence="6">The sequence shown here is derived from an EMBL/GenBank/DDBJ whole genome shotgun (WGS) entry which is preliminary data.</text>
</comment>
<accession>A0A9D2A0E6</accession>
<evidence type="ECO:0000256" key="2">
    <source>
        <dbReference type="ARBA" id="ARBA00022801"/>
    </source>
</evidence>
<dbReference type="InterPro" id="IPR000514">
    <property type="entry name" value="Glyco_hydro_39"/>
</dbReference>
<dbReference type="Pfam" id="PF01229">
    <property type="entry name" value="Glyco_hydro_39"/>
    <property type="match status" value="1"/>
</dbReference>
<keyword evidence="2" id="KW-0378">Hydrolase</keyword>
<reference evidence="6" key="2">
    <citation type="submission" date="2021-04" db="EMBL/GenBank/DDBJ databases">
        <authorList>
            <person name="Gilroy R."/>
        </authorList>
    </citation>
    <scope>NUCLEOTIDE SEQUENCE</scope>
    <source>
        <strain evidence="6">1345</strain>
    </source>
</reference>
<dbReference type="PANTHER" id="PTHR12631:SF10">
    <property type="entry name" value="BETA-XYLOSIDASE-LIKE PROTEIN-RELATED"/>
    <property type="match status" value="1"/>
</dbReference>